<proteinExistence type="predicted"/>
<organism evidence="1">
    <name type="scientific">Tanacetum cinerariifolium</name>
    <name type="common">Dalmatian daisy</name>
    <name type="synonym">Chrysanthemum cinerariifolium</name>
    <dbReference type="NCBI Taxonomy" id="118510"/>
    <lineage>
        <taxon>Eukaryota</taxon>
        <taxon>Viridiplantae</taxon>
        <taxon>Streptophyta</taxon>
        <taxon>Embryophyta</taxon>
        <taxon>Tracheophyta</taxon>
        <taxon>Spermatophyta</taxon>
        <taxon>Magnoliopsida</taxon>
        <taxon>eudicotyledons</taxon>
        <taxon>Gunneridae</taxon>
        <taxon>Pentapetalae</taxon>
        <taxon>asterids</taxon>
        <taxon>campanulids</taxon>
        <taxon>Asterales</taxon>
        <taxon>Asteraceae</taxon>
        <taxon>Asteroideae</taxon>
        <taxon>Anthemideae</taxon>
        <taxon>Anthemidinae</taxon>
        <taxon>Tanacetum</taxon>
    </lineage>
</organism>
<reference evidence="1" key="1">
    <citation type="journal article" date="2019" name="Sci. Rep.">
        <title>Draft genome of Tanacetum cinerariifolium, the natural source of mosquito coil.</title>
        <authorList>
            <person name="Yamashiro T."/>
            <person name="Shiraishi A."/>
            <person name="Satake H."/>
            <person name="Nakayama K."/>
        </authorList>
    </citation>
    <scope>NUCLEOTIDE SEQUENCE</scope>
</reference>
<name>A0A699X5R5_TANCI</name>
<dbReference type="EMBL" id="BKCJ011805597">
    <property type="protein sequence ID" value="GFD54413.1"/>
    <property type="molecule type" value="Genomic_DNA"/>
</dbReference>
<dbReference type="AlphaFoldDB" id="A0A699X5R5"/>
<gene>
    <name evidence="1" type="ORF">Tci_926382</name>
</gene>
<feature type="non-terminal residue" evidence="1">
    <location>
        <position position="1"/>
    </location>
</feature>
<evidence type="ECO:0000313" key="1">
    <source>
        <dbReference type="EMBL" id="GFD54413.1"/>
    </source>
</evidence>
<comment type="caution">
    <text evidence="1">The sequence shown here is derived from an EMBL/GenBank/DDBJ whole genome shotgun (WGS) entry which is preliminary data.</text>
</comment>
<accession>A0A699X5R5</accession>
<sequence>ASKQERIEAIDADEDITLVNVQDDAEMFDVNVLDGEEVFVTRKNENVVEEVVDAT</sequence>
<protein>
    <submittedName>
        <fullName evidence="1">Uncharacterized protein</fullName>
    </submittedName>
</protein>